<dbReference type="Pfam" id="PF13377">
    <property type="entry name" value="Peripla_BP_3"/>
    <property type="match status" value="1"/>
</dbReference>
<sequence>MVDEVDGHGGPAGQDAASAQSRTTIYDVAAAAGVATSTVSRALAHPGRVSFSTAERIRQVADELGYRSTRIARPATRRTSLLAVVVADITNPVYFGMIRGAERTAAHAGYTAVVVETQESEVAERAALARVQPFVDGVVLTSSRMPDASIREVAKQGPLVVLNRMVGQVPSVTSDNVRAVKRATEHLAGAGVDAITYLPGPEASWSDGMRWRGLREAGMELGLRVRRVGCQEPTMRGGAAAAEEWLEHRTPGVIAYNDLLAIGFIRTVTAAGVAVPQEVRVVGFDNIVDAELVQPGLTTLASPLVSLGSAAVNHLLKSTDRRRPEELEPVLLPARLVVRGSTGPHAGRGTGG</sequence>
<keyword evidence="1" id="KW-0805">Transcription regulation</keyword>
<feature type="domain" description="HTH lacI-type" evidence="4">
    <location>
        <begin position="23"/>
        <end position="77"/>
    </location>
</feature>
<name>A0ABS4ZDC9_9ACTN</name>
<evidence type="ECO:0000256" key="1">
    <source>
        <dbReference type="ARBA" id="ARBA00023015"/>
    </source>
</evidence>
<dbReference type="InterPro" id="IPR000843">
    <property type="entry name" value="HTH_LacI"/>
</dbReference>
<dbReference type="InterPro" id="IPR010982">
    <property type="entry name" value="Lambda_DNA-bd_dom_sf"/>
</dbReference>
<dbReference type="SUPFAM" id="SSF53822">
    <property type="entry name" value="Periplasmic binding protein-like I"/>
    <property type="match status" value="1"/>
</dbReference>
<dbReference type="Gene3D" id="1.10.260.40">
    <property type="entry name" value="lambda repressor-like DNA-binding domains"/>
    <property type="match status" value="1"/>
</dbReference>
<dbReference type="PROSITE" id="PS50932">
    <property type="entry name" value="HTH_LACI_2"/>
    <property type="match status" value="1"/>
</dbReference>
<reference evidence="5 6" key="1">
    <citation type="submission" date="2021-03" db="EMBL/GenBank/DDBJ databases">
        <title>Sequencing the genomes of 1000 actinobacteria strains.</title>
        <authorList>
            <person name="Klenk H.-P."/>
        </authorList>
    </citation>
    <scope>NUCLEOTIDE SEQUENCE [LARGE SCALE GENOMIC DNA]</scope>
    <source>
        <strain evidence="5 6">DSM 12936</strain>
    </source>
</reference>
<dbReference type="InterPro" id="IPR046335">
    <property type="entry name" value="LacI/GalR-like_sensor"/>
</dbReference>
<dbReference type="PANTHER" id="PTHR30146:SF147">
    <property type="entry name" value="HTH-TYPE TRANSCRIPTIONAL REGULATOR DEGA"/>
    <property type="match status" value="1"/>
</dbReference>
<dbReference type="SMART" id="SM00354">
    <property type="entry name" value="HTH_LACI"/>
    <property type="match status" value="1"/>
</dbReference>
<dbReference type="RefSeq" id="WP_307804421.1">
    <property type="nucleotide sequence ID" value="NZ_BAAAMH010000011.1"/>
</dbReference>
<evidence type="ECO:0000313" key="6">
    <source>
        <dbReference type="Proteomes" id="UP000758168"/>
    </source>
</evidence>
<evidence type="ECO:0000256" key="2">
    <source>
        <dbReference type="ARBA" id="ARBA00023125"/>
    </source>
</evidence>
<dbReference type="InterPro" id="IPR028082">
    <property type="entry name" value="Peripla_BP_I"/>
</dbReference>
<keyword evidence="6" id="KW-1185">Reference proteome</keyword>
<dbReference type="EMBL" id="JAGIOB010000001">
    <property type="protein sequence ID" value="MBP2419036.1"/>
    <property type="molecule type" value="Genomic_DNA"/>
</dbReference>
<keyword evidence="3" id="KW-0804">Transcription</keyword>
<dbReference type="CDD" id="cd01392">
    <property type="entry name" value="HTH_LacI"/>
    <property type="match status" value="1"/>
</dbReference>
<dbReference type="CDD" id="cd06267">
    <property type="entry name" value="PBP1_LacI_sugar_binding-like"/>
    <property type="match status" value="1"/>
</dbReference>
<evidence type="ECO:0000259" key="4">
    <source>
        <dbReference type="PROSITE" id="PS50932"/>
    </source>
</evidence>
<gene>
    <name evidence="5" type="ORF">JOF54_003958</name>
</gene>
<organism evidence="5 6">
    <name type="scientific">Microlunatus capsulatus</name>
    <dbReference type="NCBI Taxonomy" id="99117"/>
    <lineage>
        <taxon>Bacteria</taxon>
        <taxon>Bacillati</taxon>
        <taxon>Actinomycetota</taxon>
        <taxon>Actinomycetes</taxon>
        <taxon>Propionibacteriales</taxon>
        <taxon>Propionibacteriaceae</taxon>
        <taxon>Microlunatus</taxon>
    </lineage>
</organism>
<protein>
    <submittedName>
        <fullName evidence="5">LacI family transcriptional regulator</fullName>
    </submittedName>
</protein>
<dbReference type="SUPFAM" id="SSF47413">
    <property type="entry name" value="lambda repressor-like DNA-binding domains"/>
    <property type="match status" value="1"/>
</dbReference>
<dbReference type="PANTHER" id="PTHR30146">
    <property type="entry name" value="LACI-RELATED TRANSCRIPTIONAL REPRESSOR"/>
    <property type="match status" value="1"/>
</dbReference>
<evidence type="ECO:0000256" key="3">
    <source>
        <dbReference type="ARBA" id="ARBA00023163"/>
    </source>
</evidence>
<accession>A0ABS4ZDC9</accession>
<keyword evidence="2" id="KW-0238">DNA-binding</keyword>
<evidence type="ECO:0000313" key="5">
    <source>
        <dbReference type="EMBL" id="MBP2419036.1"/>
    </source>
</evidence>
<proteinExistence type="predicted"/>
<comment type="caution">
    <text evidence="5">The sequence shown here is derived from an EMBL/GenBank/DDBJ whole genome shotgun (WGS) entry which is preliminary data.</text>
</comment>
<dbReference type="Gene3D" id="3.40.50.2300">
    <property type="match status" value="2"/>
</dbReference>
<dbReference type="Proteomes" id="UP000758168">
    <property type="component" value="Unassembled WGS sequence"/>
</dbReference>
<dbReference type="Pfam" id="PF00356">
    <property type="entry name" value="LacI"/>
    <property type="match status" value="1"/>
</dbReference>